<dbReference type="EMBL" id="MU004539">
    <property type="protein sequence ID" value="KAF2648427.1"/>
    <property type="molecule type" value="Genomic_DNA"/>
</dbReference>
<evidence type="ECO:0000256" key="1">
    <source>
        <dbReference type="SAM" id="Phobius"/>
    </source>
</evidence>
<dbReference type="Proteomes" id="UP000799324">
    <property type="component" value="Unassembled WGS sequence"/>
</dbReference>
<proteinExistence type="predicted"/>
<keyword evidence="1" id="KW-1133">Transmembrane helix</keyword>
<feature type="transmembrane region" description="Helical" evidence="1">
    <location>
        <begin position="12"/>
        <end position="30"/>
    </location>
</feature>
<keyword evidence="3" id="KW-1185">Reference proteome</keyword>
<sequence>MALEWVGLRNGNIFAFWFVALFHGASLESLRCAQMKEASRACWHASIPSLQQQFVQQQFVLASRIGIFMYEERVFFEVYLSRHTHQNESESRRLYWSLLCSIILLTERITMWVQAC</sequence>
<name>A0A6A6SN87_9PLEO</name>
<gene>
    <name evidence="2" type="ORF">K491DRAFT_248793</name>
</gene>
<evidence type="ECO:0000313" key="3">
    <source>
        <dbReference type="Proteomes" id="UP000799324"/>
    </source>
</evidence>
<accession>A0A6A6SN87</accession>
<organism evidence="2 3">
    <name type="scientific">Lophiostoma macrostomum CBS 122681</name>
    <dbReference type="NCBI Taxonomy" id="1314788"/>
    <lineage>
        <taxon>Eukaryota</taxon>
        <taxon>Fungi</taxon>
        <taxon>Dikarya</taxon>
        <taxon>Ascomycota</taxon>
        <taxon>Pezizomycotina</taxon>
        <taxon>Dothideomycetes</taxon>
        <taxon>Pleosporomycetidae</taxon>
        <taxon>Pleosporales</taxon>
        <taxon>Lophiostomataceae</taxon>
        <taxon>Lophiostoma</taxon>
    </lineage>
</organism>
<reference evidence="2" key="1">
    <citation type="journal article" date="2020" name="Stud. Mycol.">
        <title>101 Dothideomycetes genomes: a test case for predicting lifestyles and emergence of pathogens.</title>
        <authorList>
            <person name="Haridas S."/>
            <person name="Albert R."/>
            <person name="Binder M."/>
            <person name="Bloem J."/>
            <person name="Labutti K."/>
            <person name="Salamov A."/>
            <person name="Andreopoulos B."/>
            <person name="Baker S."/>
            <person name="Barry K."/>
            <person name="Bills G."/>
            <person name="Bluhm B."/>
            <person name="Cannon C."/>
            <person name="Castanera R."/>
            <person name="Culley D."/>
            <person name="Daum C."/>
            <person name="Ezra D."/>
            <person name="Gonzalez J."/>
            <person name="Henrissat B."/>
            <person name="Kuo A."/>
            <person name="Liang C."/>
            <person name="Lipzen A."/>
            <person name="Lutzoni F."/>
            <person name="Magnuson J."/>
            <person name="Mondo S."/>
            <person name="Nolan M."/>
            <person name="Ohm R."/>
            <person name="Pangilinan J."/>
            <person name="Park H.-J."/>
            <person name="Ramirez L."/>
            <person name="Alfaro M."/>
            <person name="Sun H."/>
            <person name="Tritt A."/>
            <person name="Yoshinaga Y."/>
            <person name="Zwiers L.-H."/>
            <person name="Turgeon B."/>
            <person name="Goodwin S."/>
            <person name="Spatafora J."/>
            <person name="Crous P."/>
            <person name="Grigoriev I."/>
        </authorList>
    </citation>
    <scope>NUCLEOTIDE SEQUENCE</scope>
    <source>
        <strain evidence="2">CBS 122681</strain>
    </source>
</reference>
<keyword evidence="1" id="KW-0812">Transmembrane</keyword>
<protein>
    <submittedName>
        <fullName evidence="2">Uncharacterized protein</fullName>
    </submittedName>
</protein>
<dbReference type="AlphaFoldDB" id="A0A6A6SN87"/>
<evidence type="ECO:0000313" key="2">
    <source>
        <dbReference type="EMBL" id="KAF2648427.1"/>
    </source>
</evidence>
<keyword evidence="1" id="KW-0472">Membrane</keyword>